<evidence type="ECO:0000313" key="5">
    <source>
        <dbReference type="EMBL" id="RKD31807.1"/>
    </source>
</evidence>
<sequence>MEKDIKKIIINKATDMGAAKIGFGNLNGYLPEELSHLNTGISIAIRLSDQIINDIKDKPTFTYFHHYRTVNFLIDQITLQITTILQNRGYLAMAVPASQTVKTSKDAYRGIFQHRTAATLSGLGWIGKNACLVTEEFGPRVRLGTVLTNLPVDYDTPITESKCGKCNICVSNCPALALKGNKWYPGIPRDELVDAYACSTFMNEHYKGIGRGSVCGLCISKCPKGIKVLKINKAAKQPY</sequence>
<keyword evidence="3" id="KW-0411">Iron-sulfur</keyword>
<dbReference type="Gene3D" id="3.30.70.20">
    <property type="match status" value="1"/>
</dbReference>
<evidence type="ECO:0000259" key="4">
    <source>
        <dbReference type="PROSITE" id="PS51379"/>
    </source>
</evidence>
<evidence type="ECO:0000256" key="1">
    <source>
        <dbReference type="ARBA" id="ARBA00022723"/>
    </source>
</evidence>
<protein>
    <submittedName>
        <fullName evidence="5">4Fe-4S ferredoxin</fullName>
    </submittedName>
</protein>
<dbReference type="RefSeq" id="WP_120169161.1">
    <property type="nucleotide sequence ID" value="NZ_MCIB01000015.1"/>
</dbReference>
<feature type="domain" description="4Fe-4S ferredoxin-type" evidence="4">
    <location>
        <begin position="154"/>
        <end position="183"/>
    </location>
</feature>
<dbReference type="PANTHER" id="PTHR42827:SF1">
    <property type="entry name" value="IRON-SULFUR CLUSTER-BINDING PROTEIN"/>
    <property type="match status" value="1"/>
</dbReference>
<organism evidence="5 6">
    <name type="scientific">Thermohalobacter berrensis</name>
    <dbReference type="NCBI Taxonomy" id="99594"/>
    <lineage>
        <taxon>Bacteria</taxon>
        <taxon>Bacillati</taxon>
        <taxon>Bacillota</taxon>
        <taxon>Tissierellia</taxon>
        <taxon>Tissierellales</taxon>
        <taxon>Thermohalobacteraceae</taxon>
        <taxon>Thermohalobacter</taxon>
    </lineage>
</organism>
<comment type="caution">
    <text evidence="5">The sequence shown here is derived from an EMBL/GenBank/DDBJ whole genome shotgun (WGS) entry which is preliminary data.</text>
</comment>
<keyword evidence="1" id="KW-0479">Metal-binding</keyword>
<keyword evidence="6" id="KW-1185">Reference proteome</keyword>
<dbReference type="InterPro" id="IPR017896">
    <property type="entry name" value="4Fe4S_Fe-S-bd"/>
</dbReference>
<dbReference type="AlphaFoldDB" id="A0A419T2R5"/>
<dbReference type="SUPFAM" id="SSF46548">
    <property type="entry name" value="alpha-helical ferredoxin"/>
    <property type="match status" value="1"/>
</dbReference>
<dbReference type="EMBL" id="MCIB01000015">
    <property type="protein sequence ID" value="RKD31807.1"/>
    <property type="molecule type" value="Genomic_DNA"/>
</dbReference>
<evidence type="ECO:0000256" key="3">
    <source>
        <dbReference type="ARBA" id="ARBA00023014"/>
    </source>
</evidence>
<evidence type="ECO:0000256" key="2">
    <source>
        <dbReference type="ARBA" id="ARBA00023004"/>
    </source>
</evidence>
<dbReference type="InterPro" id="IPR017900">
    <property type="entry name" value="4Fe4S_Fe_S_CS"/>
</dbReference>
<dbReference type="Pfam" id="PF13183">
    <property type="entry name" value="Fer4_8"/>
    <property type="match status" value="1"/>
</dbReference>
<dbReference type="GO" id="GO:0051536">
    <property type="term" value="F:iron-sulfur cluster binding"/>
    <property type="evidence" value="ECO:0007669"/>
    <property type="project" value="UniProtKB-KW"/>
</dbReference>
<dbReference type="PANTHER" id="PTHR42827">
    <property type="entry name" value="IRON-SULFUR CLUSTER-BINDING PROTEIN-RELATED"/>
    <property type="match status" value="1"/>
</dbReference>
<proteinExistence type="predicted"/>
<reference evidence="5 6" key="1">
    <citation type="submission" date="2016-08" db="EMBL/GenBank/DDBJ databases">
        <title>Novel Firmicutes and Novel Genomes.</title>
        <authorList>
            <person name="Poppleton D.I."/>
            <person name="Gribaldo S."/>
        </authorList>
    </citation>
    <scope>NUCLEOTIDE SEQUENCE [LARGE SCALE GENOMIC DNA]</scope>
    <source>
        <strain evidence="5 6">CTT3</strain>
    </source>
</reference>
<gene>
    <name evidence="5" type="ORF">BET03_12055</name>
</gene>
<name>A0A419T2R5_9FIRM</name>
<dbReference type="GO" id="GO:0046872">
    <property type="term" value="F:metal ion binding"/>
    <property type="evidence" value="ECO:0007669"/>
    <property type="project" value="UniProtKB-KW"/>
</dbReference>
<dbReference type="PROSITE" id="PS51379">
    <property type="entry name" value="4FE4S_FER_2"/>
    <property type="match status" value="1"/>
</dbReference>
<accession>A0A419T2R5</accession>
<dbReference type="PROSITE" id="PS00198">
    <property type="entry name" value="4FE4S_FER_1"/>
    <property type="match status" value="1"/>
</dbReference>
<dbReference type="Proteomes" id="UP000284177">
    <property type="component" value="Unassembled WGS sequence"/>
</dbReference>
<dbReference type="OrthoDB" id="9815745at2"/>
<keyword evidence="2" id="KW-0408">Iron</keyword>
<evidence type="ECO:0000313" key="6">
    <source>
        <dbReference type="Proteomes" id="UP000284177"/>
    </source>
</evidence>